<sequence>MSRYADRSRELGAFVRERRNRLTPAAVGLPAGVPRRTPGLRREEVAELAGLSVGYYTRLEQGHAAHPSGSVLSALARTFHLSSDEERHLRALAGEDVSRPGGVAAPERPSPSGLRLMSLVVPGTAAVVLGRTGDVLAWNDPARMLFPGRLPEPGTDPGPASNNVRYVFQCPEARSLFVDWAAVADDTVAHLRSAAGHLVDDPAVRALVQELIATSPDFATRWTRRDVRERVTGEKRLNHPTLGRITVTYDVTALLDTPAQWLVIYSLPKATRARDAMVGT</sequence>
<accession>A0A7X5V470</accession>
<gene>
    <name evidence="2" type="ORF">BJY22_000015</name>
</gene>
<dbReference type="RefSeq" id="WP_167203138.1">
    <property type="nucleotide sequence ID" value="NZ_JAASRO010000001.1"/>
</dbReference>
<dbReference type="PROSITE" id="PS50943">
    <property type="entry name" value="HTH_CROC1"/>
    <property type="match status" value="1"/>
</dbReference>
<dbReference type="EMBL" id="JAASRO010000001">
    <property type="protein sequence ID" value="NIK54298.1"/>
    <property type="molecule type" value="Genomic_DNA"/>
</dbReference>
<comment type="caution">
    <text evidence="2">The sequence shown here is derived from an EMBL/GenBank/DDBJ whole genome shotgun (WGS) entry which is preliminary data.</text>
</comment>
<dbReference type="InterPro" id="IPR001387">
    <property type="entry name" value="Cro/C1-type_HTH"/>
</dbReference>
<protein>
    <submittedName>
        <fullName evidence="2">Transcriptional regulator with XRE-family HTH domain</fullName>
    </submittedName>
</protein>
<reference evidence="2 3" key="1">
    <citation type="submission" date="2020-03" db="EMBL/GenBank/DDBJ databases">
        <title>Sequencing the genomes of 1000 actinobacteria strains.</title>
        <authorList>
            <person name="Klenk H.-P."/>
        </authorList>
    </citation>
    <scope>NUCLEOTIDE SEQUENCE [LARGE SCALE GENOMIC DNA]</scope>
    <source>
        <strain evidence="2 3">DSM 45490</strain>
    </source>
</reference>
<dbReference type="PANTHER" id="PTHR35010:SF2">
    <property type="entry name" value="BLL4672 PROTEIN"/>
    <property type="match status" value="1"/>
</dbReference>
<dbReference type="InterPro" id="IPR010982">
    <property type="entry name" value="Lambda_DNA-bd_dom_sf"/>
</dbReference>
<dbReference type="PANTHER" id="PTHR35010">
    <property type="entry name" value="BLL4672 PROTEIN-RELATED"/>
    <property type="match status" value="1"/>
</dbReference>
<organism evidence="2 3">
    <name type="scientific">Kribbella shirazensis</name>
    <dbReference type="NCBI Taxonomy" id="1105143"/>
    <lineage>
        <taxon>Bacteria</taxon>
        <taxon>Bacillati</taxon>
        <taxon>Actinomycetota</taxon>
        <taxon>Actinomycetes</taxon>
        <taxon>Propionibacteriales</taxon>
        <taxon>Kribbellaceae</taxon>
        <taxon>Kribbella</taxon>
    </lineage>
</organism>
<dbReference type="GO" id="GO:0003677">
    <property type="term" value="F:DNA binding"/>
    <property type="evidence" value="ECO:0007669"/>
    <property type="project" value="InterPro"/>
</dbReference>
<proteinExistence type="predicted"/>
<evidence type="ECO:0000313" key="3">
    <source>
        <dbReference type="Proteomes" id="UP000555407"/>
    </source>
</evidence>
<dbReference type="InterPro" id="IPR041413">
    <property type="entry name" value="MLTR_LBD"/>
</dbReference>
<keyword evidence="3" id="KW-1185">Reference proteome</keyword>
<dbReference type="Pfam" id="PF17765">
    <property type="entry name" value="MLTR_LBD"/>
    <property type="match status" value="1"/>
</dbReference>
<dbReference type="AlphaFoldDB" id="A0A7X5V470"/>
<dbReference type="Proteomes" id="UP000555407">
    <property type="component" value="Unassembled WGS sequence"/>
</dbReference>
<dbReference type="Pfam" id="PF13560">
    <property type="entry name" value="HTH_31"/>
    <property type="match status" value="1"/>
</dbReference>
<evidence type="ECO:0000259" key="1">
    <source>
        <dbReference type="PROSITE" id="PS50943"/>
    </source>
</evidence>
<dbReference type="Gene3D" id="1.10.260.40">
    <property type="entry name" value="lambda repressor-like DNA-binding domains"/>
    <property type="match status" value="1"/>
</dbReference>
<evidence type="ECO:0000313" key="2">
    <source>
        <dbReference type="EMBL" id="NIK54298.1"/>
    </source>
</evidence>
<feature type="domain" description="HTH cro/C1-type" evidence="1">
    <location>
        <begin position="39"/>
        <end position="87"/>
    </location>
</feature>
<dbReference type="SUPFAM" id="SSF47413">
    <property type="entry name" value="lambda repressor-like DNA-binding domains"/>
    <property type="match status" value="1"/>
</dbReference>
<dbReference type="CDD" id="cd00093">
    <property type="entry name" value="HTH_XRE"/>
    <property type="match status" value="1"/>
</dbReference>
<dbReference type="Gene3D" id="3.30.450.180">
    <property type="match status" value="1"/>
</dbReference>
<dbReference type="SMART" id="SM00530">
    <property type="entry name" value="HTH_XRE"/>
    <property type="match status" value="1"/>
</dbReference>
<name>A0A7X5V470_9ACTN</name>